<organism evidence="2 3">
    <name type="scientific">Microbacterium elymi</name>
    <dbReference type="NCBI Taxonomy" id="2909587"/>
    <lineage>
        <taxon>Bacteria</taxon>
        <taxon>Bacillati</taxon>
        <taxon>Actinomycetota</taxon>
        <taxon>Actinomycetes</taxon>
        <taxon>Micrococcales</taxon>
        <taxon>Microbacteriaceae</taxon>
        <taxon>Microbacterium</taxon>
    </lineage>
</organism>
<name>A0ABY5NL21_9MICO</name>
<keyword evidence="3" id="KW-1185">Reference proteome</keyword>
<evidence type="ECO:0000256" key="1">
    <source>
        <dbReference type="SAM" id="MobiDB-lite"/>
    </source>
</evidence>
<feature type="region of interest" description="Disordered" evidence="1">
    <location>
        <begin position="1"/>
        <end position="31"/>
    </location>
</feature>
<dbReference type="RefSeq" id="WP_259612483.1">
    <property type="nucleotide sequence ID" value="NZ_CP091139.2"/>
</dbReference>
<dbReference type="EMBL" id="CP091139">
    <property type="protein sequence ID" value="UUT35852.1"/>
    <property type="molecule type" value="Genomic_DNA"/>
</dbReference>
<gene>
    <name evidence="2" type="ORF">L2X98_22020</name>
</gene>
<sequence>MSASPNRAVPVIVGTAEPRSGPHPAVSGDSVTSLVADPGAVTVMRAERSGAAAASGVCGQYPAAAAATA</sequence>
<dbReference type="Proteomes" id="UP001054811">
    <property type="component" value="Chromosome"/>
</dbReference>
<evidence type="ECO:0000313" key="2">
    <source>
        <dbReference type="EMBL" id="UUT35852.1"/>
    </source>
</evidence>
<proteinExistence type="predicted"/>
<evidence type="ECO:0000313" key="3">
    <source>
        <dbReference type="Proteomes" id="UP001054811"/>
    </source>
</evidence>
<reference evidence="2" key="1">
    <citation type="submission" date="2022-01" db="EMBL/GenBank/DDBJ databases">
        <title>Microbacterium eymi and Microbacterium rhizovicinus sp. nov., isolated from the rhizospheric soil of Elymus tsukushiensis, a plant native to the Dokdo Islands, Republic of Korea.</title>
        <authorList>
            <person name="Hwang Y.J."/>
        </authorList>
    </citation>
    <scope>NUCLEOTIDE SEQUENCE</scope>
    <source>
        <strain evidence="2">KUDC0405</strain>
    </source>
</reference>
<accession>A0ABY5NL21</accession>
<protein>
    <submittedName>
        <fullName evidence="2">Uncharacterized protein</fullName>
    </submittedName>
</protein>